<accession>A0A0A9BJ25</accession>
<evidence type="ECO:0000256" key="1">
    <source>
        <dbReference type="SAM" id="MobiDB-lite"/>
    </source>
</evidence>
<reference evidence="2" key="1">
    <citation type="submission" date="2014-09" db="EMBL/GenBank/DDBJ databases">
        <authorList>
            <person name="Magalhaes I.L.F."/>
            <person name="Oliveira U."/>
            <person name="Santos F.R."/>
            <person name="Vidigal T.H.D.A."/>
            <person name="Brescovit A.D."/>
            <person name="Santos A.J."/>
        </authorList>
    </citation>
    <scope>NUCLEOTIDE SEQUENCE</scope>
    <source>
        <tissue evidence="2">Shoot tissue taken approximately 20 cm above the soil surface</tissue>
    </source>
</reference>
<evidence type="ECO:0000313" key="2">
    <source>
        <dbReference type="EMBL" id="JAD62108.1"/>
    </source>
</evidence>
<sequence>MGAGFLALAEPTFLLETFDPLFFFRNCRFETDFRFTGFLTVTFLARTAPSSSSSSSWNSSSSSSSNSGSKSMSSSTSSSSSSNSGSKSISSSLRLC</sequence>
<protein>
    <submittedName>
        <fullName evidence="2">Uncharacterized protein</fullName>
    </submittedName>
</protein>
<name>A0A0A9BJ25_ARUDO</name>
<dbReference type="EMBL" id="GBRH01235787">
    <property type="protein sequence ID" value="JAD62108.1"/>
    <property type="molecule type" value="Transcribed_RNA"/>
</dbReference>
<organism evidence="2">
    <name type="scientific">Arundo donax</name>
    <name type="common">Giant reed</name>
    <name type="synonym">Donax arundinaceus</name>
    <dbReference type="NCBI Taxonomy" id="35708"/>
    <lineage>
        <taxon>Eukaryota</taxon>
        <taxon>Viridiplantae</taxon>
        <taxon>Streptophyta</taxon>
        <taxon>Embryophyta</taxon>
        <taxon>Tracheophyta</taxon>
        <taxon>Spermatophyta</taxon>
        <taxon>Magnoliopsida</taxon>
        <taxon>Liliopsida</taxon>
        <taxon>Poales</taxon>
        <taxon>Poaceae</taxon>
        <taxon>PACMAD clade</taxon>
        <taxon>Arundinoideae</taxon>
        <taxon>Arundineae</taxon>
        <taxon>Arundo</taxon>
    </lineage>
</organism>
<feature type="region of interest" description="Disordered" evidence="1">
    <location>
        <begin position="47"/>
        <end position="96"/>
    </location>
</feature>
<reference evidence="2" key="2">
    <citation type="journal article" date="2015" name="Data Brief">
        <title>Shoot transcriptome of the giant reed, Arundo donax.</title>
        <authorList>
            <person name="Barrero R.A."/>
            <person name="Guerrero F.D."/>
            <person name="Moolhuijzen P."/>
            <person name="Goolsby J.A."/>
            <person name="Tidwell J."/>
            <person name="Bellgard S.E."/>
            <person name="Bellgard M.I."/>
        </authorList>
    </citation>
    <scope>NUCLEOTIDE SEQUENCE</scope>
    <source>
        <tissue evidence="2">Shoot tissue taken approximately 20 cm above the soil surface</tissue>
    </source>
</reference>
<dbReference type="AlphaFoldDB" id="A0A0A9BJ25"/>
<proteinExistence type="predicted"/>
<feature type="compositionally biased region" description="Low complexity" evidence="1">
    <location>
        <begin position="50"/>
        <end position="96"/>
    </location>
</feature>